<evidence type="ECO:0000313" key="3">
    <source>
        <dbReference type="EMBL" id="PTQ43668.1"/>
    </source>
</evidence>
<dbReference type="InterPro" id="IPR037176">
    <property type="entry name" value="Osmotin/thaumatin-like_sf"/>
</dbReference>
<dbReference type="OMA" id="YNFDDAN"/>
<keyword evidence="4" id="KW-1185">Reference proteome</keyword>
<dbReference type="Pfam" id="PF00314">
    <property type="entry name" value="Thaumatin"/>
    <property type="match status" value="1"/>
</dbReference>
<dbReference type="EMBL" id="KZ772695">
    <property type="protein sequence ID" value="PTQ43668.1"/>
    <property type="molecule type" value="Genomic_DNA"/>
</dbReference>
<dbReference type="PANTHER" id="PTHR31013">
    <property type="entry name" value="THAUMATIN FAMILY PROTEIN-RELATED"/>
    <property type="match status" value="1"/>
</dbReference>
<proteinExistence type="predicted"/>
<feature type="disulfide bond" evidence="1">
    <location>
        <begin position="137"/>
        <end position="184"/>
    </location>
</feature>
<dbReference type="PANTHER" id="PTHR31013:SF2">
    <property type="entry name" value="THAUMATIN-LIKE PROTEIN"/>
    <property type="match status" value="1"/>
</dbReference>
<dbReference type="PRINTS" id="PR00347">
    <property type="entry name" value="THAUMATIN"/>
</dbReference>
<feature type="signal peptide" evidence="2">
    <location>
        <begin position="1"/>
        <end position="23"/>
    </location>
</feature>
<feature type="chain" id="PRO_5038545122" description="Thaumatin-like protein" evidence="2">
    <location>
        <begin position="24"/>
        <end position="213"/>
    </location>
</feature>
<name>A0A2R6XC36_MARPO</name>
<dbReference type="SUPFAM" id="SSF49870">
    <property type="entry name" value="Osmotin, thaumatin-like protein"/>
    <property type="match status" value="1"/>
</dbReference>
<keyword evidence="1" id="KW-1015">Disulfide bond</keyword>
<keyword evidence="2" id="KW-0732">Signal</keyword>
<sequence>MATSSLALRFFFLHMIYGGIVNGCVITIGNNCNDSVTACSQSGQQDIIQFNLSAGTSQFIDLGTVCSWPSAVVYASVTGQCAVTGTPNAATDRNLANLAEFTIPGTSNQDFYDLSNVNAYTIPMSIRAPTGCPSINCSISDIRSFCQPNNVLHTEVNGALSCVNTDGTAGLGPTNGTMQFKTACPEAYSYNFDDANSTFTCPTGSDYEVVFCP</sequence>
<feature type="disulfide bond" evidence="1">
    <location>
        <begin position="32"/>
        <end position="212"/>
    </location>
</feature>
<feature type="disulfide bond" evidence="1">
    <location>
        <begin position="132"/>
        <end position="201"/>
    </location>
</feature>
<organism evidence="3 4">
    <name type="scientific">Marchantia polymorpha</name>
    <name type="common">Common liverwort</name>
    <name type="synonym">Marchantia aquatica</name>
    <dbReference type="NCBI Taxonomy" id="3197"/>
    <lineage>
        <taxon>Eukaryota</taxon>
        <taxon>Viridiplantae</taxon>
        <taxon>Streptophyta</taxon>
        <taxon>Embryophyta</taxon>
        <taxon>Marchantiophyta</taxon>
        <taxon>Marchantiopsida</taxon>
        <taxon>Marchantiidae</taxon>
        <taxon>Marchantiales</taxon>
        <taxon>Marchantiaceae</taxon>
        <taxon>Marchantia</taxon>
    </lineage>
</organism>
<evidence type="ECO:0008006" key="5">
    <source>
        <dbReference type="Google" id="ProtNLM"/>
    </source>
</evidence>
<dbReference type="Proteomes" id="UP000244005">
    <property type="component" value="Unassembled WGS sequence"/>
</dbReference>
<dbReference type="PROSITE" id="PS51367">
    <property type="entry name" value="THAUMATIN_2"/>
    <property type="match status" value="1"/>
</dbReference>
<dbReference type="PIRSF" id="PIRSF002703">
    <property type="entry name" value="Thaumatin"/>
    <property type="match status" value="1"/>
</dbReference>
<protein>
    <recommendedName>
        <fullName evidence="5">Thaumatin-like protein</fullName>
    </recommendedName>
</protein>
<evidence type="ECO:0000256" key="2">
    <source>
        <dbReference type="SAM" id="SignalP"/>
    </source>
</evidence>
<evidence type="ECO:0000313" key="4">
    <source>
        <dbReference type="Proteomes" id="UP000244005"/>
    </source>
</evidence>
<dbReference type="OrthoDB" id="430315at2759"/>
<evidence type="ECO:0000256" key="1">
    <source>
        <dbReference type="PIRSR" id="PIRSR002703-1"/>
    </source>
</evidence>
<accession>A0A2R6XC36</accession>
<dbReference type="Gene3D" id="2.60.110.10">
    <property type="entry name" value="Thaumatin"/>
    <property type="match status" value="1"/>
</dbReference>
<gene>
    <name evidence="3" type="ORF">MARPO_0023s0012</name>
</gene>
<dbReference type="SMART" id="SM00205">
    <property type="entry name" value="THN"/>
    <property type="match status" value="1"/>
</dbReference>
<dbReference type="InterPro" id="IPR001938">
    <property type="entry name" value="Thaumatin"/>
</dbReference>
<dbReference type="AlphaFoldDB" id="A0A2R6XC36"/>
<reference evidence="4" key="1">
    <citation type="journal article" date="2017" name="Cell">
        <title>Insights into land plant evolution garnered from the Marchantia polymorpha genome.</title>
        <authorList>
            <person name="Bowman J.L."/>
            <person name="Kohchi T."/>
            <person name="Yamato K.T."/>
            <person name="Jenkins J."/>
            <person name="Shu S."/>
            <person name="Ishizaki K."/>
            <person name="Yamaoka S."/>
            <person name="Nishihama R."/>
            <person name="Nakamura Y."/>
            <person name="Berger F."/>
            <person name="Adam C."/>
            <person name="Aki S.S."/>
            <person name="Althoff F."/>
            <person name="Araki T."/>
            <person name="Arteaga-Vazquez M.A."/>
            <person name="Balasubrmanian S."/>
            <person name="Barry K."/>
            <person name="Bauer D."/>
            <person name="Boehm C.R."/>
            <person name="Briginshaw L."/>
            <person name="Caballero-Perez J."/>
            <person name="Catarino B."/>
            <person name="Chen F."/>
            <person name="Chiyoda S."/>
            <person name="Chovatia M."/>
            <person name="Davies K.M."/>
            <person name="Delmans M."/>
            <person name="Demura T."/>
            <person name="Dierschke T."/>
            <person name="Dolan L."/>
            <person name="Dorantes-Acosta A.E."/>
            <person name="Eklund D.M."/>
            <person name="Florent S.N."/>
            <person name="Flores-Sandoval E."/>
            <person name="Fujiyama A."/>
            <person name="Fukuzawa H."/>
            <person name="Galik B."/>
            <person name="Grimanelli D."/>
            <person name="Grimwood J."/>
            <person name="Grossniklaus U."/>
            <person name="Hamada T."/>
            <person name="Haseloff J."/>
            <person name="Hetherington A.J."/>
            <person name="Higo A."/>
            <person name="Hirakawa Y."/>
            <person name="Hundley H.N."/>
            <person name="Ikeda Y."/>
            <person name="Inoue K."/>
            <person name="Inoue S.I."/>
            <person name="Ishida S."/>
            <person name="Jia Q."/>
            <person name="Kakita M."/>
            <person name="Kanazawa T."/>
            <person name="Kawai Y."/>
            <person name="Kawashima T."/>
            <person name="Kennedy M."/>
            <person name="Kinose K."/>
            <person name="Kinoshita T."/>
            <person name="Kohara Y."/>
            <person name="Koide E."/>
            <person name="Komatsu K."/>
            <person name="Kopischke S."/>
            <person name="Kubo M."/>
            <person name="Kyozuka J."/>
            <person name="Lagercrantz U."/>
            <person name="Lin S.S."/>
            <person name="Lindquist E."/>
            <person name="Lipzen A.M."/>
            <person name="Lu C.W."/>
            <person name="De Luna E."/>
            <person name="Martienssen R.A."/>
            <person name="Minamino N."/>
            <person name="Mizutani M."/>
            <person name="Mizutani M."/>
            <person name="Mochizuki N."/>
            <person name="Monte I."/>
            <person name="Mosher R."/>
            <person name="Nagasaki H."/>
            <person name="Nakagami H."/>
            <person name="Naramoto S."/>
            <person name="Nishitani K."/>
            <person name="Ohtani M."/>
            <person name="Okamoto T."/>
            <person name="Okumura M."/>
            <person name="Phillips J."/>
            <person name="Pollak B."/>
            <person name="Reinders A."/>
            <person name="Rovekamp M."/>
            <person name="Sano R."/>
            <person name="Sawa S."/>
            <person name="Schmid M.W."/>
            <person name="Shirakawa M."/>
            <person name="Solano R."/>
            <person name="Spunde A."/>
            <person name="Suetsugu N."/>
            <person name="Sugano S."/>
            <person name="Sugiyama A."/>
            <person name="Sun R."/>
            <person name="Suzuki Y."/>
            <person name="Takenaka M."/>
            <person name="Takezawa D."/>
            <person name="Tomogane H."/>
            <person name="Tsuzuki M."/>
            <person name="Ueda T."/>
            <person name="Umeda M."/>
            <person name="Ward J.M."/>
            <person name="Watanabe Y."/>
            <person name="Yazaki K."/>
            <person name="Yokoyama R."/>
            <person name="Yoshitake Y."/>
            <person name="Yotsui I."/>
            <person name="Zachgo S."/>
            <person name="Schmutz J."/>
        </authorList>
    </citation>
    <scope>NUCLEOTIDE SEQUENCE [LARGE SCALE GENOMIC DNA]</scope>
    <source>
        <strain evidence="4">Tak-1</strain>
    </source>
</reference>
<dbReference type="Gramene" id="Mp2g10430.1">
    <property type="protein sequence ID" value="Mp2g10430.1.cds"/>
    <property type="gene ID" value="Mp2g10430"/>
</dbReference>